<accession>A0ABQ4E3N0</accession>
<dbReference type="SUPFAM" id="SSF49299">
    <property type="entry name" value="PKD domain"/>
    <property type="match status" value="1"/>
</dbReference>
<comment type="caution">
    <text evidence="3">The sequence shown here is derived from an EMBL/GenBank/DDBJ whole genome shotgun (WGS) entry which is preliminary data.</text>
</comment>
<dbReference type="RefSeq" id="WP_203867815.1">
    <property type="nucleotide sequence ID" value="NZ_BONW01000021.1"/>
</dbReference>
<sequence>MSRAVRRIWALTLALVLGVPVVVGLPPLEPEPAAAIPPGFTQQVVFTGLTRPTKLVFATDGRVFVAEKSGIVKVFDSLADNTATVFADLRPKVYDYEDLGLIGLALPPNFPTDPYVYVSYTYDGVVGGGAPTYNDTCPVIGNCKASARVSRLRASGDVMSGSEQVLLHDWCHQIESHSIGDLAFGPDGALYVTGGDGASATFTDYGQAGNPSNPCADPPVPAGGSMTPPSAEGGGLRSQDIRTPADPTGLSGTLIRISPTTGAALPDNPLAASSDPNNRRILAYGLRNPYRWTFRPGSSEVWIGDVGWRTWEEIDRIVDPAVGPVRNYGWPCYEGNAPQGGYNAANLSLCETLYPQPAGTVTPPYYTYQHSQQVATGDGCPTGGSSPAGVAFYPGGGGSYPATYAGALFFADYSRGCIWAMRTGTNGLPDPARIVPFAVAPGVVDLRIGPENDLYYVDLLGGTVRRFHYSSGNQYPRAVIDATPTSGRAPLTVSFDAVNSSDPDPGDILEYRWDFTNDGTIDATGLTASYRYPAVGTYTARLQVVDFGGLTHNATVQIRVGTAAPVPVIDTPTAALRWSTGQTVTFSGRATDPQQGDLPASALSWNLVNMHCSTPDNCHSHPVRELVGAASGTFVAPDHEYPSYLELTLTATDSGGLTGSTTLRLDPKTMQLNLATKPAGLRVNLNGRTLTTPNVVQVIVGSTNTVSAPGPQRLGPGTYTFQNWSDGGAATHVITAPATNRTYTASYDGAPGSCADGFGYACTTHTGRAYLTAGPTVLPLTGDNDHASVTLPFPFPYYGQNHSRAWVDVNGVLSFVDPRGSWPANRALPYPAAPNAALYPFWDDLVMQPESRIRTAVLGTAPDRQFVVEWKDVGLSGAPTARISFQVVLSEWGQIVFNYTALNAGRELGNSATIGIENPTGTDAVQYAVNQLVLANGRAIVFTPPAAIGGAVPVAGTTFR</sequence>
<reference evidence="3 4" key="1">
    <citation type="submission" date="2021-01" db="EMBL/GenBank/DDBJ databases">
        <title>Whole genome shotgun sequence of Plantactinospora endophytica NBRC 110450.</title>
        <authorList>
            <person name="Komaki H."/>
            <person name="Tamura T."/>
        </authorList>
    </citation>
    <scope>NUCLEOTIDE SEQUENCE [LARGE SCALE GENOMIC DNA]</scope>
    <source>
        <strain evidence="3 4">NBRC 110450</strain>
    </source>
</reference>
<keyword evidence="4" id="KW-1185">Reference proteome</keyword>
<feature type="region of interest" description="Disordered" evidence="1">
    <location>
        <begin position="209"/>
        <end position="238"/>
    </location>
</feature>
<evidence type="ECO:0000259" key="2">
    <source>
        <dbReference type="PROSITE" id="PS50093"/>
    </source>
</evidence>
<evidence type="ECO:0000256" key="1">
    <source>
        <dbReference type="SAM" id="MobiDB-lite"/>
    </source>
</evidence>
<dbReference type="Pfam" id="PF07995">
    <property type="entry name" value="GSDH"/>
    <property type="match status" value="2"/>
</dbReference>
<gene>
    <name evidence="3" type="ORF">Pen02_42490</name>
</gene>
<name>A0ABQ4E3N0_9ACTN</name>
<dbReference type="InterPro" id="IPR000601">
    <property type="entry name" value="PKD_dom"/>
</dbReference>
<dbReference type="InterPro" id="IPR011041">
    <property type="entry name" value="Quinoprot_gluc/sorb_DH_b-prop"/>
</dbReference>
<dbReference type="InterPro" id="IPR013783">
    <property type="entry name" value="Ig-like_fold"/>
</dbReference>
<dbReference type="Gene3D" id="2.120.10.30">
    <property type="entry name" value="TolB, C-terminal domain"/>
    <property type="match status" value="1"/>
</dbReference>
<evidence type="ECO:0000313" key="3">
    <source>
        <dbReference type="EMBL" id="GIG89313.1"/>
    </source>
</evidence>
<dbReference type="PANTHER" id="PTHR19328:SF13">
    <property type="entry name" value="HIPL1 PROTEIN"/>
    <property type="match status" value="1"/>
</dbReference>
<dbReference type="InterPro" id="IPR011042">
    <property type="entry name" value="6-blade_b-propeller_TolB-like"/>
</dbReference>
<evidence type="ECO:0000313" key="4">
    <source>
        <dbReference type="Proteomes" id="UP000646749"/>
    </source>
</evidence>
<proteinExistence type="predicted"/>
<dbReference type="PROSITE" id="PS50093">
    <property type="entry name" value="PKD"/>
    <property type="match status" value="1"/>
</dbReference>
<dbReference type="EMBL" id="BONW01000021">
    <property type="protein sequence ID" value="GIG89313.1"/>
    <property type="molecule type" value="Genomic_DNA"/>
</dbReference>
<dbReference type="InterPro" id="IPR012938">
    <property type="entry name" value="Glc/Sorbosone_DH"/>
</dbReference>
<dbReference type="SMART" id="SM00089">
    <property type="entry name" value="PKD"/>
    <property type="match status" value="1"/>
</dbReference>
<feature type="domain" description="PKD" evidence="2">
    <location>
        <begin position="476"/>
        <end position="560"/>
    </location>
</feature>
<dbReference type="PANTHER" id="PTHR19328">
    <property type="entry name" value="HEDGEHOG-INTERACTING PROTEIN"/>
    <property type="match status" value="1"/>
</dbReference>
<organism evidence="3 4">
    <name type="scientific">Plantactinospora endophytica</name>
    <dbReference type="NCBI Taxonomy" id="673535"/>
    <lineage>
        <taxon>Bacteria</taxon>
        <taxon>Bacillati</taxon>
        <taxon>Actinomycetota</taxon>
        <taxon>Actinomycetes</taxon>
        <taxon>Micromonosporales</taxon>
        <taxon>Micromonosporaceae</taxon>
        <taxon>Plantactinospora</taxon>
    </lineage>
</organism>
<dbReference type="Proteomes" id="UP000646749">
    <property type="component" value="Unassembled WGS sequence"/>
</dbReference>
<dbReference type="Gene3D" id="2.60.40.10">
    <property type="entry name" value="Immunoglobulins"/>
    <property type="match status" value="1"/>
</dbReference>
<dbReference type="CDD" id="cd00146">
    <property type="entry name" value="PKD"/>
    <property type="match status" value="1"/>
</dbReference>
<protein>
    <recommendedName>
        <fullName evidence="2">PKD domain-containing protein</fullName>
    </recommendedName>
</protein>
<dbReference type="Pfam" id="PF18911">
    <property type="entry name" value="PKD_4"/>
    <property type="match status" value="1"/>
</dbReference>
<dbReference type="InterPro" id="IPR035986">
    <property type="entry name" value="PKD_dom_sf"/>
</dbReference>
<dbReference type="SUPFAM" id="SSF50952">
    <property type="entry name" value="Soluble quinoprotein glucose dehydrogenase"/>
    <property type="match status" value="1"/>
</dbReference>
<dbReference type="InterPro" id="IPR022409">
    <property type="entry name" value="PKD/Chitinase_dom"/>
</dbReference>